<dbReference type="ChiTaRS" id="RHAG">
    <property type="organism name" value="human"/>
</dbReference>
<accession>Q16417</accession>
<proteinExistence type="predicted"/>
<reference evidence="1" key="1">
    <citation type="journal article" date="1996" name="Nat. Genet.">
        <title>Candidate gene acting as a suppressor of the RH locus in most cases of Rh-deficiency.</title>
        <authorList>
            <person name="Cherif-Zahar B."/>
            <person name="Raynal V."/>
            <person name="Gane P."/>
            <person name="Mattei M.-G."/>
            <person name="Bailly P."/>
            <person name="Gibbs B."/>
            <person name="Colin Y."/>
            <person name="Cartron J.-P."/>
        </authorList>
    </citation>
    <scope>NUCLEOTIDE SEQUENCE</scope>
</reference>
<dbReference type="EMBL" id="S81191">
    <property type="protein sequence ID" value="AAB36028.1"/>
    <property type="molecule type" value="Genomic_DNA"/>
</dbReference>
<name>Q16417_HUMAN</name>
<protein>
    <submittedName>
        <fullName evidence="1">Rh50 protein</fullName>
    </submittedName>
</protein>
<organism evidence="1">
    <name type="scientific">Homo sapiens</name>
    <name type="common">Human</name>
    <dbReference type="NCBI Taxonomy" id="9606"/>
    <lineage>
        <taxon>Eukaryota</taxon>
        <taxon>Metazoa</taxon>
        <taxon>Chordata</taxon>
        <taxon>Craniata</taxon>
        <taxon>Vertebrata</taxon>
        <taxon>Euteleostomi</taxon>
        <taxon>Mammalia</taxon>
        <taxon>Eutheria</taxon>
        <taxon>Euarchontoglires</taxon>
        <taxon>Primates</taxon>
        <taxon>Haplorrhini</taxon>
        <taxon>Catarrhini</taxon>
        <taxon>Hominidae</taxon>
        <taxon>Homo</taxon>
    </lineage>
</organism>
<sequence>MGASNTSMAMQALHWVPLSEQQLLEV</sequence>
<dbReference type="AlphaFoldDB" id="Q16417"/>
<gene>
    <name evidence="1" type="primary">Rh50</name>
</gene>
<evidence type="ECO:0000313" key="1">
    <source>
        <dbReference type="EMBL" id="AAB36028.1"/>
    </source>
</evidence>